<evidence type="ECO:0000259" key="1">
    <source>
        <dbReference type="PROSITE" id="PS51186"/>
    </source>
</evidence>
<sequence length="152" mass="16976">MLAINNEENAMKITFIPSTNLPRAAEFTFNNMRDYYAQFAPDWDAEKVLGVTAELINYDIQVDSETVGVMRLQYDGNTCILRDLQVIPSAQNKGIGSAAIEEAERLALGANTNSLDLRVFKVSPAVSLYKKVGFIIKSEDDRFFNMTKPLST</sequence>
<gene>
    <name evidence="2" type="ordered locus">AMEC673_02320</name>
</gene>
<protein>
    <submittedName>
        <fullName evidence="2">Histone acetyltransferase HPA2/related acetyltransferase</fullName>
    </submittedName>
</protein>
<dbReference type="AlphaFoldDB" id="A0AB32ZUD8"/>
<dbReference type="InterPro" id="IPR000182">
    <property type="entry name" value="GNAT_dom"/>
</dbReference>
<proteinExistence type="predicted"/>
<dbReference type="GO" id="GO:0016747">
    <property type="term" value="F:acyltransferase activity, transferring groups other than amino-acyl groups"/>
    <property type="evidence" value="ECO:0007669"/>
    <property type="project" value="InterPro"/>
</dbReference>
<feature type="domain" description="N-acetyltransferase" evidence="1">
    <location>
        <begin position="11"/>
        <end position="151"/>
    </location>
</feature>
<dbReference type="CDD" id="cd04301">
    <property type="entry name" value="NAT_SF"/>
    <property type="match status" value="1"/>
</dbReference>
<dbReference type="Pfam" id="PF13508">
    <property type="entry name" value="Acetyltransf_7"/>
    <property type="match status" value="1"/>
</dbReference>
<dbReference type="EMBL" id="CP003844">
    <property type="protein sequence ID" value="AFT73167.1"/>
    <property type="molecule type" value="Genomic_DNA"/>
</dbReference>
<dbReference type="Proteomes" id="UP000006296">
    <property type="component" value="Chromosome"/>
</dbReference>
<accession>A0AB32ZUD8</accession>
<reference evidence="3" key="1">
    <citation type="journal article" date="2012" name="Sci. Rep.">
        <title>Genomes of surface isolates of Alteromonas macleodii: the life of a widespread marine opportunistic copiotroph.</title>
        <authorList>
            <person name="Lopez-Perez M."/>
            <person name="Gonzaga A."/>
            <person name="Martin-Cuadrado A.B."/>
            <person name="Onyshchenko O."/>
            <person name="Ghavidel A."/>
            <person name="Ghai R."/>
            <person name="Rodriguez-Valera F."/>
        </authorList>
    </citation>
    <scope>NUCLEOTIDE SEQUENCE [LARGE SCALE GENOMIC DNA]</scope>
    <source>
        <strain evidence="3">English Channel 673</strain>
    </source>
</reference>
<evidence type="ECO:0000313" key="2">
    <source>
        <dbReference type="EMBL" id="AFT73167.1"/>
    </source>
</evidence>
<dbReference type="InterPro" id="IPR016181">
    <property type="entry name" value="Acyl_CoA_acyltransferase"/>
</dbReference>
<organism evidence="2 3">
    <name type="scientific">Alteromonas macleodii (strain English Channel 673)</name>
    <dbReference type="NCBI Taxonomy" id="1004788"/>
    <lineage>
        <taxon>Bacteria</taxon>
        <taxon>Pseudomonadati</taxon>
        <taxon>Pseudomonadota</taxon>
        <taxon>Gammaproteobacteria</taxon>
        <taxon>Alteromonadales</taxon>
        <taxon>Alteromonadaceae</taxon>
        <taxon>Alteromonas/Salinimonas group</taxon>
        <taxon>Alteromonas</taxon>
    </lineage>
</organism>
<evidence type="ECO:0000313" key="3">
    <source>
        <dbReference type="Proteomes" id="UP000006296"/>
    </source>
</evidence>
<name>A0AB32ZUD8_ALTME</name>
<dbReference type="Gene3D" id="3.40.630.30">
    <property type="match status" value="1"/>
</dbReference>
<dbReference type="PROSITE" id="PS51186">
    <property type="entry name" value="GNAT"/>
    <property type="match status" value="1"/>
</dbReference>
<dbReference type="KEGG" id="amg:AMEC673_02320"/>
<dbReference type="SUPFAM" id="SSF55729">
    <property type="entry name" value="Acyl-CoA N-acyltransferases (Nat)"/>
    <property type="match status" value="1"/>
</dbReference>